<dbReference type="GO" id="GO:0022857">
    <property type="term" value="F:transmembrane transporter activity"/>
    <property type="evidence" value="ECO:0007669"/>
    <property type="project" value="UniProtKB-UniRule"/>
</dbReference>
<feature type="transmembrane region" description="Helical" evidence="1">
    <location>
        <begin position="159"/>
        <end position="178"/>
    </location>
</feature>
<keyword evidence="1" id="KW-1133">Transmembrane helix</keyword>
<dbReference type="HAMAP" id="MF_02088">
    <property type="entry name" value="Q_prec_transport"/>
    <property type="match status" value="1"/>
</dbReference>
<dbReference type="PANTHER" id="PTHR34300:SF2">
    <property type="entry name" value="QUEUOSINE PRECURSOR TRANSPORTER-RELATED"/>
    <property type="match status" value="1"/>
</dbReference>
<dbReference type="NCBIfam" id="TIGR00697">
    <property type="entry name" value="queuosine precursor transporter"/>
    <property type="match status" value="1"/>
</dbReference>
<keyword evidence="1" id="KW-1003">Cell membrane</keyword>
<keyword evidence="1" id="KW-0812">Transmembrane</keyword>
<feature type="transmembrane region" description="Helical" evidence="1">
    <location>
        <begin position="38"/>
        <end position="61"/>
    </location>
</feature>
<comment type="subcellular location">
    <subcellularLocation>
        <location evidence="1">Cell inner membrane</location>
        <topology evidence="1">Multi-pass membrane protein</topology>
    </subcellularLocation>
</comment>
<comment type="function">
    <text evidence="1">Involved in the import of queuosine (Q) precursors, required for Q precursor salvage.</text>
</comment>
<sequence length="226" mass="24908">MTLTKSELEKLQPLLLLLTAIFSGVLICGVALGSKLIGIAGVIASASALTYPVTFLITDTVAEIWGKDHARRLVINGFFVLVAGFVIIQIILLIPGSDVWKNEEGFNETFGLSLRLILAGTIAYLISQVHDVWAFHFWKKLTKGKHLWIRNNASTSVSQLIDTAIFVGLGFGGIVPFWDVFVGQFILKVSFALCDTPFVYILVAYIRKRYNVHAHLESPVDSSLKS</sequence>
<dbReference type="AlphaFoldDB" id="A0A450UGJ0"/>
<accession>A0A450UGJ0</accession>
<keyword evidence="1" id="KW-0813">Transport</keyword>
<feature type="transmembrane region" description="Helical" evidence="1">
    <location>
        <begin position="184"/>
        <end position="206"/>
    </location>
</feature>
<evidence type="ECO:0000256" key="1">
    <source>
        <dbReference type="HAMAP-Rule" id="MF_02088"/>
    </source>
</evidence>
<comment type="similarity">
    <text evidence="1">Belongs to the vitamin uptake transporter (VUT/ECF) (TC 2.A.88) family. Q precursor transporter subfamily.</text>
</comment>
<dbReference type="EMBL" id="CAADFF010000027">
    <property type="protein sequence ID" value="VFJ91642.1"/>
    <property type="molecule type" value="Genomic_DNA"/>
</dbReference>
<dbReference type="Pfam" id="PF02592">
    <property type="entry name" value="Vut_1"/>
    <property type="match status" value="1"/>
</dbReference>
<dbReference type="GO" id="GO:0005886">
    <property type="term" value="C:plasma membrane"/>
    <property type="evidence" value="ECO:0007669"/>
    <property type="project" value="UniProtKB-SubCell"/>
</dbReference>
<feature type="transmembrane region" description="Helical" evidence="1">
    <location>
        <begin position="114"/>
        <end position="138"/>
    </location>
</feature>
<evidence type="ECO:0000313" key="2">
    <source>
        <dbReference type="EMBL" id="VFJ91642.1"/>
    </source>
</evidence>
<feature type="transmembrane region" description="Helical" evidence="1">
    <location>
        <begin position="12"/>
        <end position="32"/>
    </location>
</feature>
<name>A0A450UGJ0_9GAMM</name>
<organism evidence="2">
    <name type="scientific">Candidatus Kentrum sp. LFY</name>
    <dbReference type="NCBI Taxonomy" id="2126342"/>
    <lineage>
        <taxon>Bacteria</taxon>
        <taxon>Pseudomonadati</taxon>
        <taxon>Pseudomonadota</taxon>
        <taxon>Gammaproteobacteria</taxon>
        <taxon>Candidatus Kentrum</taxon>
    </lineage>
</organism>
<dbReference type="InterPro" id="IPR003744">
    <property type="entry name" value="YhhQ"/>
</dbReference>
<dbReference type="PANTHER" id="PTHR34300">
    <property type="entry name" value="QUEUOSINE PRECURSOR TRANSPORTER-RELATED"/>
    <property type="match status" value="1"/>
</dbReference>
<keyword evidence="1" id="KW-0472">Membrane</keyword>
<reference evidence="2" key="1">
    <citation type="submission" date="2019-02" db="EMBL/GenBank/DDBJ databases">
        <authorList>
            <person name="Gruber-Vodicka R. H."/>
            <person name="Seah K. B. B."/>
        </authorList>
    </citation>
    <scope>NUCLEOTIDE SEQUENCE</scope>
    <source>
        <strain evidence="2">BECK_M7</strain>
    </source>
</reference>
<protein>
    <recommendedName>
        <fullName evidence="1">Probable queuosine precursor transporter</fullName>
        <shortName evidence="1">Q precursor transporter</shortName>
    </recommendedName>
</protein>
<proteinExistence type="inferred from homology"/>
<gene>
    <name evidence="2" type="ORF">BECKLFY1418B_GA0070995_102714</name>
</gene>
<keyword evidence="1" id="KW-0997">Cell inner membrane</keyword>
<feature type="transmembrane region" description="Helical" evidence="1">
    <location>
        <begin position="73"/>
        <end position="94"/>
    </location>
</feature>